<feature type="chain" id="PRO_5045547587" description="Lipoprotein" evidence="1">
    <location>
        <begin position="26"/>
        <end position="214"/>
    </location>
</feature>
<evidence type="ECO:0000313" key="3">
    <source>
        <dbReference type="Proteomes" id="UP000838100"/>
    </source>
</evidence>
<evidence type="ECO:0008006" key="4">
    <source>
        <dbReference type="Google" id="ProtNLM"/>
    </source>
</evidence>
<dbReference type="Proteomes" id="UP000838100">
    <property type="component" value="Unassembled WGS sequence"/>
</dbReference>
<feature type="signal peptide" evidence="1">
    <location>
        <begin position="1"/>
        <end position="25"/>
    </location>
</feature>
<organism evidence="2 3">
    <name type="scientific">Sinobacterium norvegicum</name>
    <dbReference type="NCBI Taxonomy" id="1641715"/>
    <lineage>
        <taxon>Bacteria</taxon>
        <taxon>Pseudomonadati</taxon>
        <taxon>Pseudomonadota</taxon>
        <taxon>Gammaproteobacteria</taxon>
        <taxon>Cellvibrionales</taxon>
        <taxon>Spongiibacteraceae</taxon>
        <taxon>Sinobacterium</taxon>
    </lineage>
</organism>
<dbReference type="RefSeq" id="WP_237443188.1">
    <property type="nucleotide sequence ID" value="NZ_CAKLPX010000001.1"/>
</dbReference>
<sequence length="214" mass="23732">MSLNLLFRCAGLTIIALLVAGCASAPAKQAELHGLWLKDNLDGSTEGFYLAPQGELQFYNIYTWLGDSWSVDDNELLWLSFSDEHPLPELSQLPYIRQKKQLVIEGESYFQGSYTSRPFVSICGQINLTTSSVERMSLNITSQTTAGKPTLLVRKVLRNPLKTSFYDLALAEADINTAASYTLTINIIDNQHQNLSKSITLQPNNTACNPAIKL</sequence>
<accession>A0ABM9AC20</accession>
<protein>
    <recommendedName>
        <fullName evidence="4">Lipoprotein</fullName>
    </recommendedName>
</protein>
<keyword evidence="3" id="KW-1185">Reference proteome</keyword>
<dbReference type="EMBL" id="CAKLPX010000001">
    <property type="protein sequence ID" value="CAH0990505.1"/>
    <property type="molecule type" value="Genomic_DNA"/>
</dbReference>
<comment type="caution">
    <text evidence="2">The sequence shown here is derived from an EMBL/GenBank/DDBJ whole genome shotgun (WGS) entry which is preliminary data.</text>
</comment>
<reference evidence="2" key="1">
    <citation type="submission" date="2021-12" db="EMBL/GenBank/DDBJ databases">
        <authorList>
            <person name="Rodrigo-Torres L."/>
            <person name="Arahal R. D."/>
            <person name="Lucena T."/>
        </authorList>
    </citation>
    <scope>NUCLEOTIDE SEQUENCE</scope>
    <source>
        <strain evidence="2">CECT 8267</strain>
    </source>
</reference>
<gene>
    <name evidence="2" type="ORF">SIN8267_00597</name>
</gene>
<keyword evidence="1" id="KW-0732">Signal</keyword>
<evidence type="ECO:0000256" key="1">
    <source>
        <dbReference type="SAM" id="SignalP"/>
    </source>
</evidence>
<proteinExistence type="predicted"/>
<evidence type="ECO:0000313" key="2">
    <source>
        <dbReference type="EMBL" id="CAH0990505.1"/>
    </source>
</evidence>
<name>A0ABM9AC20_9GAMM</name>